<dbReference type="Pfam" id="PF03810">
    <property type="entry name" value="IBN_N"/>
    <property type="match status" value="1"/>
</dbReference>
<dbReference type="AlphaFoldDB" id="A0A875S4G3"/>
<dbReference type="RefSeq" id="XP_038780096.1">
    <property type="nucleotide sequence ID" value="XM_038924168.1"/>
</dbReference>
<evidence type="ECO:0000313" key="6">
    <source>
        <dbReference type="Proteomes" id="UP000662931"/>
    </source>
</evidence>
<dbReference type="GO" id="GO:0006606">
    <property type="term" value="P:protein import into nucleus"/>
    <property type="evidence" value="ECO:0007669"/>
    <property type="project" value="TreeGrafter"/>
</dbReference>
<evidence type="ECO:0000259" key="4">
    <source>
        <dbReference type="PROSITE" id="PS50166"/>
    </source>
</evidence>
<reference evidence="5" key="1">
    <citation type="submission" date="2020-10" db="EMBL/GenBank/DDBJ databases">
        <authorList>
            <person name="Roach M.J.R."/>
        </authorList>
    </citation>
    <scope>NUCLEOTIDE SEQUENCE</scope>
    <source>
        <strain evidence="5">CBS 1945</strain>
    </source>
</reference>
<name>A0A875S4G3_EENNA</name>
<dbReference type="InterPro" id="IPR016024">
    <property type="entry name" value="ARM-type_fold"/>
</dbReference>
<feature type="domain" description="Importin N-terminal" evidence="4">
    <location>
        <begin position="25"/>
        <end position="105"/>
    </location>
</feature>
<gene>
    <name evidence="5" type="ORF">FOA43_003920</name>
</gene>
<dbReference type="GO" id="GO:0005635">
    <property type="term" value="C:nuclear envelope"/>
    <property type="evidence" value="ECO:0007669"/>
    <property type="project" value="TreeGrafter"/>
</dbReference>
<dbReference type="EMBL" id="CP064815">
    <property type="protein sequence ID" value="QPG76531.1"/>
    <property type="molecule type" value="Genomic_DNA"/>
</dbReference>
<keyword evidence="3" id="KW-0539">Nucleus</keyword>
<accession>A0A875S4G3</accession>
<dbReference type="PANTHER" id="PTHR10997">
    <property type="entry name" value="IMPORTIN-7, 8, 11"/>
    <property type="match status" value="1"/>
</dbReference>
<evidence type="ECO:0000256" key="1">
    <source>
        <dbReference type="ARBA" id="ARBA00004123"/>
    </source>
</evidence>
<dbReference type="InterPro" id="IPR011989">
    <property type="entry name" value="ARM-like"/>
</dbReference>
<dbReference type="KEGG" id="bnn:FOA43_003920"/>
<dbReference type="GO" id="GO:0005829">
    <property type="term" value="C:cytosol"/>
    <property type="evidence" value="ECO:0007669"/>
    <property type="project" value="TreeGrafter"/>
</dbReference>
<dbReference type="OrthoDB" id="760868at2759"/>
<dbReference type="PROSITE" id="PS50166">
    <property type="entry name" value="IMPORTIN_B_NT"/>
    <property type="match status" value="1"/>
</dbReference>
<comment type="subcellular location">
    <subcellularLocation>
        <location evidence="1">Nucleus</location>
    </subcellularLocation>
</comment>
<evidence type="ECO:0000256" key="2">
    <source>
        <dbReference type="ARBA" id="ARBA00022448"/>
    </source>
</evidence>
<dbReference type="InterPro" id="IPR001494">
    <property type="entry name" value="Importin-beta_N"/>
</dbReference>
<dbReference type="Proteomes" id="UP000662931">
    <property type="component" value="Chromosome 4"/>
</dbReference>
<dbReference type="GO" id="GO:0031267">
    <property type="term" value="F:small GTPase binding"/>
    <property type="evidence" value="ECO:0007669"/>
    <property type="project" value="InterPro"/>
</dbReference>
<dbReference type="Gene3D" id="1.25.10.10">
    <property type="entry name" value="Leucine-rich Repeat Variant"/>
    <property type="match status" value="1"/>
</dbReference>
<keyword evidence="2" id="KW-0813">Transport</keyword>
<evidence type="ECO:0000256" key="3">
    <source>
        <dbReference type="ARBA" id="ARBA00023242"/>
    </source>
</evidence>
<evidence type="ECO:0000313" key="5">
    <source>
        <dbReference type="EMBL" id="QPG76531.1"/>
    </source>
</evidence>
<keyword evidence="6" id="KW-1185">Reference proteome</keyword>
<dbReference type="PANTHER" id="PTHR10997:SF28">
    <property type="entry name" value="IMPORTIN BETA SMX1"/>
    <property type="match status" value="1"/>
</dbReference>
<sequence length="950" mass="109250">MSVNDQLLQHLLNTLSADNNLRTDSEHYLNDLIDKQPASLTNLLDLATDSSIPFQIRLVAATFVKNKVKGSWFINGATNKYMKIQEIPQSVKDEIKNKLIETLLKVSPFQHQALFKQILNCIEVVLRLDQSWSNRLYEISQDLLQSSGNDISKLYISLSLVYHIAKKHCFDSDRTLIETISEKQFPLYEQMFSGNFSAIKDPSTASVFYLILKIYKFCTFLQLPKYLTHDLNNLQKWCKYQLEIIKLEVTFPDGDDEDDGPGAHDHVIKKCQKWAFANFYRLKRRHARENNKLLNSQVVSVLISQFIPQIVTEYLSLTGRRFTDICYYYLIAFLTDCITTDPIYQQYIKSNVKPILGSIIVPRLSCTDAKIDTFEDDPVEYLRRYVDSAAVSVDFKSAESSANEFVFMLCRLHLQDVAQDFFSVVQQIFQEKNNNLYRVEAGLKLLNNSWVQMSASNPQMDQAFRFFILPQLQDSNHKWLQTVACETIAEINHQFKDMSLLNEVSSVVNGLIGSSSEFMALQLEGINALNSLCAMPPVRQQTSQSITKVIELLLHLNSQYEMELASDLMDNFVLKFAKELEPFALQLSKSLNDQFLQGAQELVSVMGSSGRDDYEKEAQLAQSLRTLTTMVLSMNSQKSTTSNMVSTFEPSVSFILDNAMIAFLTEAMDLLETTNFILKSLTPETWKIYETVLDSFENYGYEYFDNYGPYFQTVINYGFHNVGIDSDSHVQRALNLLLNFYRNANEDEEMLEFVFDLTMLIVLNCNNTETIIMPLLKPVFKSLSTLSIDVLRVYLRLFIALMMKRPDLISQLTDNDAHTLTQFIEVWFGNSDEQLTTVFDLKLEILGLITLLEAQLPELDRVKETMLRKLMELIEKLPAAIDKRVKLLKMENEGKLDESDLQKGQEVEFDIDDDEYAELNVDTPLDNVNVLEEFKKFVQENQVQMGQLKQ</sequence>
<proteinExistence type="predicted"/>
<dbReference type="GeneID" id="62197320"/>
<organism evidence="5 6">
    <name type="scientific">Eeniella nana</name>
    <name type="common">Yeast</name>
    <name type="synonym">Brettanomyces nanus</name>
    <dbReference type="NCBI Taxonomy" id="13502"/>
    <lineage>
        <taxon>Eukaryota</taxon>
        <taxon>Fungi</taxon>
        <taxon>Dikarya</taxon>
        <taxon>Ascomycota</taxon>
        <taxon>Saccharomycotina</taxon>
        <taxon>Pichiomycetes</taxon>
        <taxon>Pichiales</taxon>
        <taxon>Pichiaceae</taxon>
        <taxon>Brettanomyces</taxon>
    </lineage>
</organism>
<dbReference type="SMART" id="SM00913">
    <property type="entry name" value="IBN_N"/>
    <property type="match status" value="1"/>
</dbReference>
<dbReference type="SUPFAM" id="SSF48371">
    <property type="entry name" value="ARM repeat"/>
    <property type="match status" value="1"/>
</dbReference>
<protein>
    <recommendedName>
        <fullName evidence="4">Importin N-terminal domain-containing protein</fullName>
    </recommendedName>
</protein>